<evidence type="ECO:0000256" key="4">
    <source>
        <dbReference type="ARBA" id="ARBA00022617"/>
    </source>
</evidence>
<reference evidence="12" key="2">
    <citation type="submission" date="2019-06" db="EMBL/GenBank/DDBJ databases">
        <title>Genomics analysis of Aphanomyces spp. identifies a new class of oomycete effector associated with host adaptation.</title>
        <authorList>
            <person name="Gaulin E."/>
        </authorList>
    </citation>
    <scope>NUCLEOTIDE SEQUENCE</scope>
    <source>
        <strain evidence="12">CBS 578.67</strain>
    </source>
</reference>
<keyword evidence="4 8" id="KW-0349">Heme</keyword>
<evidence type="ECO:0000256" key="10">
    <source>
        <dbReference type="RuleBase" id="RU004427"/>
    </source>
</evidence>
<keyword evidence="6 10" id="KW-0249">Electron transport</keyword>
<dbReference type="PRINTS" id="PR00604">
    <property type="entry name" value="CYTCHRMECIAB"/>
</dbReference>
<dbReference type="GO" id="GO:0009055">
    <property type="term" value="F:electron transfer activity"/>
    <property type="evidence" value="ECO:0007669"/>
    <property type="project" value="InterPro"/>
</dbReference>
<keyword evidence="10" id="KW-0496">Mitochondrion</keyword>
<dbReference type="GO" id="GO:0020037">
    <property type="term" value="F:heme binding"/>
    <property type="evidence" value="ECO:0007669"/>
    <property type="project" value="InterPro"/>
</dbReference>
<comment type="subcellular location">
    <subcellularLocation>
        <location evidence="1">Mitochondrion intermembrane space</location>
    </subcellularLocation>
</comment>
<protein>
    <submittedName>
        <fullName evidence="13">Aste57867_13792 protein</fullName>
    </submittedName>
</protein>
<dbReference type="Proteomes" id="UP000332933">
    <property type="component" value="Unassembled WGS sequence"/>
</dbReference>
<dbReference type="PROSITE" id="PS51007">
    <property type="entry name" value="CYTC"/>
    <property type="match status" value="1"/>
</dbReference>
<keyword evidence="5 8" id="KW-0479">Metal-binding</keyword>
<evidence type="ECO:0000256" key="1">
    <source>
        <dbReference type="ARBA" id="ARBA00004569"/>
    </source>
</evidence>
<feature type="domain" description="Cytochrome c" evidence="11">
    <location>
        <begin position="11"/>
        <end position="115"/>
    </location>
</feature>
<dbReference type="GO" id="GO:0046872">
    <property type="term" value="F:metal ion binding"/>
    <property type="evidence" value="ECO:0007669"/>
    <property type="project" value="UniProtKB-KW"/>
</dbReference>
<dbReference type="SUPFAM" id="SSF46626">
    <property type="entry name" value="Cytochrome c"/>
    <property type="match status" value="1"/>
</dbReference>
<evidence type="ECO:0000313" key="12">
    <source>
        <dbReference type="EMBL" id="KAF0695358.1"/>
    </source>
</evidence>
<evidence type="ECO:0000256" key="2">
    <source>
        <dbReference type="ARBA" id="ARBA00006488"/>
    </source>
</evidence>
<proteinExistence type="inferred from homology"/>
<evidence type="ECO:0000256" key="6">
    <source>
        <dbReference type="ARBA" id="ARBA00022982"/>
    </source>
</evidence>
<dbReference type="GO" id="GO:0005758">
    <property type="term" value="C:mitochondrial intermembrane space"/>
    <property type="evidence" value="ECO:0007669"/>
    <property type="project" value="UniProtKB-SubCell"/>
</dbReference>
<sequence>MSSSNDAHNSTLADDGASIFAKNCVDCHGYRSMPGQNLRGAKGPSLDNIVDKRAAVGTFNYSNAIKGANVTWNEKTLFEFLLAPKQYIKGTKMNHPGIKDPTKRNALIAYLKENKVGSN</sequence>
<comment type="similarity">
    <text evidence="2 9">Belongs to the cytochrome c family.</text>
</comment>
<evidence type="ECO:0000256" key="5">
    <source>
        <dbReference type="ARBA" id="ARBA00022723"/>
    </source>
</evidence>
<evidence type="ECO:0000256" key="8">
    <source>
        <dbReference type="PROSITE-ProRule" id="PRU00433"/>
    </source>
</evidence>
<dbReference type="InterPro" id="IPR002327">
    <property type="entry name" value="Cyt_c_1A/1B"/>
</dbReference>
<dbReference type="PANTHER" id="PTHR11961">
    <property type="entry name" value="CYTOCHROME C"/>
    <property type="match status" value="1"/>
</dbReference>
<dbReference type="InterPro" id="IPR009056">
    <property type="entry name" value="Cyt_c-like_dom"/>
</dbReference>
<evidence type="ECO:0000256" key="7">
    <source>
        <dbReference type="ARBA" id="ARBA00023004"/>
    </source>
</evidence>
<dbReference type="AlphaFoldDB" id="A0A485KZR2"/>
<evidence type="ECO:0000313" key="14">
    <source>
        <dbReference type="Proteomes" id="UP000332933"/>
    </source>
</evidence>
<comment type="PTM">
    <text evidence="10">Binds 1 heme group per subunit.</text>
</comment>
<evidence type="ECO:0000313" key="13">
    <source>
        <dbReference type="EMBL" id="VFT90624.1"/>
    </source>
</evidence>
<gene>
    <name evidence="13" type="primary">Aste57867_13792</name>
    <name evidence="12" type="ORF">As57867_013742</name>
    <name evidence="13" type="ORF">ASTE57867_13792</name>
</gene>
<dbReference type="Pfam" id="PF00034">
    <property type="entry name" value="Cytochrom_C"/>
    <property type="match status" value="1"/>
</dbReference>
<evidence type="ECO:0000256" key="9">
    <source>
        <dbReference type="RuleBase" id="RU004426"/>
    </source>
</evidence>
<dbReference type="EMBL" id="VJMH01005482">
    <property type="protein sequence ID" value="KAF0695358.1"/>
    <property type="molecule type" value="Genomic_DNA"/>
</dbReference>
<evidence type="ECO:0000259" key="11">
    <source>
        <dbReference type="PROSITE" id="PS51007"/>
    </source>
</evidence>
<accession>A0A485KZR2</accession>
<evidence type="ECO:0000256" key="3">
    <source>
        <dbReference type="ARBA" id="ARBA00022448"/>
    </source>
</evidence>
<organism evidence="13 14">
    <name type="scientific">Aphanomyces stellatus</name>
    <dbReference type="NCBI Taxonomy" id="120398"/>
    <lineage>
        <taxon>Eukaryota</taxon>
        <taxon>Sar</taxon>
        <taxon>Stramenopiles</taxon>
        <taxon>Oomycota</taxon>
        <taxon>Saprolegniomycetes</taxon>
        <taxon>Saprolegniales</taxon>
        <taxon>Verrucalvaceae</taxon>
        <taxon>Aphanomyces</taxon>
    </lineage>
</organism>
<keyword evidence="7 8" id="KW-0408">Iron</keyword>
<dbReference type="Gene3D" id="1.10.760.10">
    <property type="entry name" value="Cytochrome c-like domain"/>
    <property type="match status" value="1"/>
</dbReference>
<keyword evidence="3 10" id="KW-0813">Transport</keyword>
<keyword evidence="14" id="KW-1185">Reference proteome</keyword>
<keyword evidence="10" id="KW-0679">Respiratory chain</keyword>
<reference evidence="13 14" key="1">
    <citation type="submission" date="2019-03" db="EMBL/GenBank/DDBJ databases">
        <authorList>
            <person name="Gaulin E."/>
            <person name="Dumas B."/>
        </authorList>
    </citation>
    <scope>NUCLEOTIDE SEQUENCE [LARGE SCALE GENOMIC DNA]</scope>
    <source>
        <strain evidence="13">CBS 568.67</strain>
    </source>
</reference>
<comment type="function">
    <text evidence="10">Electron carrier protein. The oxidized form of the cytochrome c heme group can accept an electron from the heme group of the cytochrome c1 subunit of cytochrome reductase. Cytochrome c then transfers this electron to the cytochrome oxidase complex, the final protein carrier in the mitochondrial electron-transport chain.</text>
</comment>
<dbReference type="OrthoDB" id="449280at2759"/>
<dbReference type="InterPro" id="IPR036909">
    <property type="entry name" value="Cyt_c-like_dom_sf"/>
</dbReference>
<name>A0A485KZR2_9STRA</name>
<dbReference type="EMBL" id="CAADRA010005503">
    <property type="protein sequence ID" value="VFT90624.1"/>
    <property type="molecule type" value="Genomic_DNA"/>
</dbReference>